<dbReference type="PANTHER" id="PTHR11362">
    <property type="entry name" value="PHOSPHATIDYLETHANOLAMINE-BINDING PROTEIN"/>
    <property type="match status" value="1"/>
</dbReference>
<dbReference type="Proteomes" id="UP000092321">
    <property type="component" value="Unassembled WGS sequence"/>
</dbReference>
<comment type="caution">
    <text evidence="2">The sequence shown here is derived from an EMBL/GenBank/DDBJ whole genome shotgun (WGS) entry which is preliminary data.</text>
</comment>
<dbReference type="InterPro" id="IPR036610">
    <property type="entry name" value="PEBP-like_sf"/>
</dbReference>
<gene>
    <name evidence="2" type="ORF">HANVADRAFT_59478</name>
</gene>
<dbReference type="PROSITE" id="PS01220">
    <property type="entry name" value="PBP"/>
    <property type="match status" value="1"/>
</dbReference>
<dbReference type="AlphaFoldDB" id="A0A1B7TCE8"/>
<protein>
    <submittedName>
        <fullName evidence="2">PEBP-like protein</fullName>
    </submittedName>
</protein>
<evidence type="ECO:0000313" key="2">
    <source>
        <dbReference type="EMBL" id="OBA26400.1"/>
    </source>
</evidence>
<accession>A0A1B7TCE8</accession>
<dbReference type="GO" id="GO:0030162">
    <property type="term" value="P:regulation of proteolysis"/>
    <property type="evidence" value="ECO:0007669"/>
    <property type="project" value="TreeGrafter"/>
</dbReference>
<dbReference type="InterPro" id="IPR035810">
    <property type="entry name" value="PEBP_euk"/>
</dbReference>
<dbReference type="PANTHER" id="PTHR11362:SF148">
    <property type="entry name" value="CARBOXYPEPTIDASE Y INHIBITOR"/>
    <property type="match status" value="1"/>
</dbReference>
<proteinExistence type="inferred from homology"/>
<dbReference type="OrthoDB" id="2506647at2759"/>
<sequence length="218" mass="24270">MLLDTLNLPKSIEDSLTKDEILKDLFPSIVSSSAIEPLKQTLLSVQYGPHQVTFGNQLTKESTKDLPKFQAALTQPFFAASSNNKNISNDSKFTLILTDPDAPSRTDKKWSEYCHFIATNLKINTSSPAATSNFKIIDDSEIDVLVDYQGPAPPKGTGLHRYVWLLFEGIVKESDVARVKENRINWGYGTPATGVERFVKEANLGNLIAINYFITENK</sequence>
<dbReference type="Gene3D" id="3.90.280.10">
    <property type="entry name" value="PEBP-like"/>
    <property type="match status" value="1"/>
</dbReference>
<dbReference type="InterPro" id="IPR008914">
    <property type="entry name" value="PEBP"/>
</dbReference>
<dbReference type="GO" id="GO:0030414">
    <property type="term" value="F:peptidase inhibitor activity"/>
    <property type="evidence" value="ECO:0007669"/>
    <property type="project" value="TreeGrafter"/>
</dbReference>
<dbReference type="SUPFAM" id="SSF49777">
    <property type="entry name" value="PEBP-like"/>
    <property type="match status" value="1"/>
</dbReference>
<comment type="similarity">
    <text evidence="1">Belongs to the phosphatidylethanolamine-binding protein family.</text>
</comment>
<evidence type="ECO:0000313" key="3">
    <source>
        <dbReference type="Proteomes" id="UP000092321"/>
    </source>
</evidence>
<dbReference type="GO" id="GO:0005543">
    <property type="term" value="F:phospholipid binding"/>
    <property type="evidence" value="ECO:0007669"/>
    <property type="project" value="TreeGrafter"/>
</dbReference>
<name>A0A1B7TCE8_9ASCO</name>
<dbReference type="InterPro" id="IPR001858">
    <property type="entry name" value="Phosphatidylethanolamine-bd_CS"/>
</dbReference>
<dbReference type="Pfam" id="PF01161">
    <property type="entry name" value="PBP"/>
    <property type="match status" value="1"/>
</dbReference>
<reference evidence="3" key="1">
    <citation type="journal article" date="2016" name="Proc. Natl. Acad. Sci. U.S.A.">
        <title>Comparative genomics of biotechnologically important yeasts.</title>
        <authorList>
            <person name="Riley R."/>
            <person name="Haridas S."/>
            <person name="Wolfe K.H."/>
            <person name="Lopes M.R."/>
            <person name="Hittinger C.T."/>
            <person name="Goeker M."/>
            <person name="Salamov A.A."/>
            <person name="Wisecaver J.H."/>
            <person name="Long T.M."/>
            <person name="Calvey C.H."/>
            <person name="Aerts A.L."/>
            <person name="Barry K.W."/>
            <person name="Choi C."/>
            <person name="Clum A."/>
            <person name="Coughlan A.Y."/>
            <person name="Deshpande S."/>
            <person name="Douglass A.P."/>
            <person name="Hanson S.J."/>
            <person name="Klenk H.-P."/>
            <person name="LaButti K.M."/>
            <person name="Lapidus A."/>
            <person name="Lindquist E.A."/>
            <person name="Lipzen A.M."/>
            <person name="Meier-Kolthoff J.P."/>
            <person name="Ohm R.A."/>
            <person name="Otillar R.P."/>
            <person name="Pangilinan J.L."/>
            <person name="Peng Y."/>
            <person name="Rokas A."/>
            <person name="Rosa C.A."/>
            <person name="Scheuner C."/>
            <person name="Sibirny A.A."/>
            <person name="Slot J.C."/>
            <person name="Stielow J.B."/>
            <person name="Sun H."/>
            <person name="Kurtzman C.P."/>
            <person name="Blackwell M."/>
            <person name="Grigoriev I.V."/>
            <person name="Jeffries T.W."/>
        </authorList>
    </citation>
    <scope>NUCLEOTIDE SEQUENCE [LARGE SCALE GENOMIC DNA]</scope>
    <source>
        <strain evidence="3">NRRL Y-1626</strain>
    </source>
</reference>
<keyword evidence="3" id="KW-1185">Reference proteome</keyword>
<dbReference type="EMBL" id="LXPE01000018">
    <property type="protein sequence ID" value="OBA26400.1"/>
    <property type="molecule type" value="Genomic_DNA"/>
</dbReference>
<evidence type="ECO:0000256" key="1">
    <source>
        <dbReference type="ARBA" id="ARBA00007091"/>
    </source>
</evidence>
<dbReference type="GO" id="GO:0046578">
    <property type="term" value="P:regulation of Ras protein signal transduction"/>
    <property type="evidence" value="ECO:0007669"/>
    <property type="project" value="TreeGrafter"/>
</dbReference>
<organism evidence="2 3">
    <name type="scientific">Hanseniaspora valbyensis NRRL Y-1626</name>
    <dbReference type="NCBI Taxonomy" id="766949"/>
    <lineage>
        <taxon>Eukaryota</taxon>
        <taxon>Fungi</taxon>
        <taxon>Dikarya</taxon>
        <taxon>Ascomycota</taxon>
        <taxon>Saccharomycotina</taxon>
        <taxon>Saccharomycetes</taxon>
        <taxon>Saccharomycodales</taxon>
        <taxon>Saccharomycodaceae</taxon>
        <taxon>Hanseniaspora</taxon>
    </lineage>
</organism>
<dbReference type="CDD" id="cd00866">
    <property type="entry name" value="PEBP_euk"/>
    <property type="match status" value="1"/>
</dbReference>